<dbReference type="AlphaFoldDB" id="A0A8J5CQK2"/>
<dbReference type="SUPFAM" id="SSF53098">
    <property type="entry name" value="Ribonuclease H-like"/>
    <property type="match status" value="1"/>
</dbReference>
<evidence type="ECO:0000256" key="1">
    <source>
        <dbReference type="ARBA" id="ARBA00004123"/>
    </source>
</evidence>
<feature type="region of interest" description="Disordered" evidence="6">
    <location>
        <begin position="760"/>
        <end position="785"/>
    </location>
</feature>
<evidence type="ECO:0000313" key="9">
    <source>
        <dbReference type="EMBL" id="KAG0718864.1"/>
    </source>
</evidence>
<dbReference type="GO" id="GO:0046983">
    <property type="term" value="F:protein dimerization activity"/>
    <property type="evidence" value="ECO:0007669"/>
    <property type="project" value="InterPro"/>
</dbReference>
<evidence type="ECO:0000256" key="6">
    <source>
        <dbReference type="SAM" id="MobiDB-lite"/>
    </source>
</evidence>
<dbReference type="Pfam" id="PF04937">
    <property type="entry name" value="DUF659"/>
    <property type="match status" value="1"/>
</dbReference>
<name>A0A8J5CQK2_CHIOP</name>
<evidence type="ECO:0000313" key="10">
    <source>
        <dbReference type="Proteomes" id="UP000770661"/>
    </source>
</evidence>
<feature type="region of interest" description="Disordered" evidence="6">
    <location>
        <begin position="488"/>
        <end position="545"/>
    </location>
</feature>
<feature type="compositionally biased region" description="Pro residues" evidence="6">
    <location>
        <begin position="842"/>
        <end position="856"/>
    </location>
</feature>
<protein>
    <recommendedName>
        <fullName evidence="11">DUF659 domain-containing protein</fullName>
    </recommendedName>
</protein>
<dbReference type="OrthoDB" id="4951847at2759"/>
<organism evidence="9 10">
    <name type="scientific">Chionoecetes opilio</name>
    <name type="common">Atlantic snow crab</name>
    <name type="synonym">Cancer opilio</name>
    <dbReference type="NCBI Taxonomy" id="41210"/>
    <lineage>
        <taxon>Eukaryota</taxon>
        <taxon>Metazoa</taxon>
        <taxon>Ecdysozoa</taxon>
        <taxon>Arthropoda</taxon>
        <taxon>Crustacea</taxon>
        <taxon>Multicrustacea</taxon>
        <taxon>Malacostraca</taxon>
        <taxon>Eumalacostraca</taxon>
        <taxon>Eucarida</taxon>
        <taxon>Decapoda</taxon>
        <taxon>Pleocyemata</taxon>
        <taxon>Brachyura</taxon>
        <taxon>Eubrachyura</taxon>
        <taxon>Majoidea</taxon>
        <taxon>Majidae</taxon>
        <taxon>Chionoecetes</taxon>
    </lineage>
</organism>
<feature type="domain" description="DUF659" evidence="7">
    <location>
        <begin position="112"/>
        <end position="229"/>
    </location>
</feature>
<evidence type="ECO:0000259" key="7">
    <source>
        <dbReference type="Pfam" id="PF04937"/>
    </source>
</evidence>
<sequence>MIHFSQVRFRCRAPALTQPQAQQVDLTLAALGHLSLSVLESLHESNPAKAKKTTQQKIASYTYVDKMTDTQTEEAQMQLAKAIYASGCPLSMVDNKLWAKFFKTLRPSFKIPSRDSISNNLLERVYQECSATVKELVASASSVAVMSDGWTNIRNEGITNFIVTLPRPIFWSSIATGAESHTGQYIADLLKKVVDDIGPMKVLGVCTDNASNMRKAWELLQLEWGSIIQCLKSVCINKHALQALAINDDAKPSLDSSIRKLLLSEVFWDRTEGILKLLKPVADAITAIEGDNKNLSLVMKVFSDLKLSFEENLSSSPILKSEKDAFKKIIPERKKFLVKSIHLAANLVDPRYCGCHLSGEEAVDAMQAIYEIAAQLPNVDEKQIIAELADYRSKSNLFSKPFVWSAVHKTSPSSWWNGICCSTQLSHVALNILQLPPSSASVERSFSRHALVHSARRNRLTTDRAAKLVFIGQNLALGNVDDAHEYPHHAAHATNPPPPQPSTSRDSTASSNIPTFQLGDRLESSDDSDHSETEDSEGSIDDPIIRLITSSDIEEPEEERQEPQDLEQASFTLREWEVTCRRAEHEGPDYLYARVGPLDDSTDISEVRRDFRSFDGGEVVEITWIPAHNLPRYTTGKWLRLKVSGTLPTKVSISQLVYWARPYLLPLLCCSGCHRIGHSLNTCRSPVRCSRCSGPHPCRRDDITCTRPFRCFQCGGPHGPRSAHCTFNCRAQQLYADLAREGTPLHAINTQLRDLDLPSLPALRRPQPSPTKPAPAAPTLPPATAVHPGMSYSAIATGNRYGPLQEAPEDDASLPQAPVVDPEPGSTPPPVRRRIRLRQPRRPPGYQAPPSTPTPPDLESEFTHSTIEAEVHRPHGSPPHRGEEPGRAFRHAAPLLSSPVMSPRPPAPPWHPVHSTAAPASSASSVDTVISSLVTLLWKGYHLYQKGTPVPAILTYLWPTLSMLISSLFE</sequence>
<feature type="region of interest" description="Disordered" evidence="6">
    <location>
        <begin position="800"/>
        <end position="861"/>
    </location>
</feature>
<evidence type="ECO:0000256" key="4">
    <source>
        <dbReference type="ARBA" id="ARBA00022833"/>
    </source>
</evidence>
<dbReference type="EMBL" id="JACEEZ010015404">
    <property type="protein sequence ID" value="KAG0718864.1"/>
    <property type="molecule type" value="Genomic_DNA"/>
</dbReference>
<dbReference type="InterPro" id="IPR008906">
    <property type="entry name" value="HATC_C_dom"/>
</dbReference>
<dbReference type="GO" id="GO:0008270">
    <property type="term" value="F:zinc ion binding"/>
    <property type="evidence" value="ECO:0007669"/>
    <property type="project" value="UniProtKB-KW"/>
</dbReference>
<dbReference type="InterPro" id="IPR012337">
    <property type="entry name" value="RNaseH-like_sf"/>
</dbReference>
<keyword evidence="3" id="KW-0863">Zinc-finger</keyword>
<keyword evidence="4" id="KW-0862">Zinc</keyword>
<dbReference type="Proteomes" id="UP000770661">
    <property type="component" value="Unassembled WGS sequence"/>
</dbReference>
<keyword evidence="2" id="KW-0479">Metal-binding</keyword>
<dbReference type="PANTHER" id="PTHR46481">
    <property type="entry name" value="ZINC FINGER BED DOMAIN-CONTAINING PROTEIN 4"/>
    <property type="match status" value="1"/>
</dbReference>
<dbReference type="Pfam" id="PF05699">
    <property type="entry name" value="Dimer_Tnp_hAT"/>
    <property type="match status" value="1"/>
</dbReference>
<feature type="domain" description="HAT C-terminal dimerisation" evidence="8">
    <location>
        <begin position="403"/>
        <end position="475"/>
    </location>
</feature>
<feature type="compositionally biased region" description="Pro residues" evidence="6">
    <location>
        <begin position="767"/>
        <end position="781"/>
    </location>
</feature>
<evidence type="ECO:0000256" key="3">
    <source>
        <dbReference type="ARBA" id="ARBA00022771"/>
    </source>
</evidence>
<evidence type="ECO:0008006" key="11">
    <source>
        <dbReference type="Google" id="ProtNLM"/>
    </source>
</evidence>
<proteinExistence type="predicted"/>
<evidence type="ECO:0000256" key="5">
    <source>
        <dbReference type="ARBA" id="ARBA00023242"/>
    </source>
</evidence>
<dbReference type="InterPro" id="IPR007021">
    <property type="entry name" value="DUF659"/>
</dbReference>
<comment type="caution">
    <text evidence="9">The sequence shown here is derived from an EMBL/GenBank/DDBJ whole genome shotgun (WGS) entry which is preliminary data.</text>
</comment>
<comment type="subcellular location">
    <subcellularLocation>
        <location evidence="1">Nucleus</location>
    </subcellularLocation>
</comment>
<accession>A0A8J5CQK2</accession>
<evidence type="ECO:0000256" key="2">
    <source>
        <dbReference type="ARBA" id="ARBA00022723"/>
    </source>
</evidence>
<feature type="compositionally biased region" description="Basic and acidic residues" evidence="6">
    <location>
        <begin position="520"/>
        <end position="533"/>
    </location>
</feature>
<reference evidence="9" key="1">
    <citation type="submission" date="2020-07" db="EMBL/GenBank/DDBJ databases">
        <title>The High-quality genome of the commercially important snow crab, Chionoecetes opilio.</title>
        <authorList>
            <person name="Jeong J.-H."/>
            <person name="Ryu S."/>
        </authorList>
    </citation>
    <scope>NUCLEOTIDE SEQUENCE</scope>
    <source>
        <strain evidence="9">MADBK_172401_WGS</strain>
        <tissue evidence="9">Digestive gland</tissue>
    </source>
</reference>
<evidence type="ECO:0000259" key="8">
    <source>
        <dbReference type="Pfam" id="PF05699"/>
    </source>
</evidence>
<keyword evidence="10" id="KW-1185">Reference proteome</keyword>
<keyword evidence="5" id="KW-0539">Nucleus</keyword>
<feature type="compositionally biased region" description="Basic residues" evidence="6">
    <location>
        <begin position="831"/>
        <end position="841"/>
    </location>
</feature>
<dbReference type="InterPro" id="IPR052035">
    <property type="entry name" value="ZnF_BED_domain_contain"/>
</dbReference>
<dbReference type="PANTHER" id="PTHR46481:SF10">
    <property type="entry name" value="ZINC FINGER BED DOMAIN-CONTAINING PROTEIN 39"/>
    <property type="match status" value="1"/>
</dbReference>
<dbReference type="GO" id="GO:0005634">
    <property type="term" value="C:nucleus"/>
    <property type="evidence" value="ECO:0007669"/>
    <property type="project" value="UniProtKB-SubCell"/>
</dbReference>
<gene>
    <name evidence="9" type="ORF">GWK47_051665</name>
</gene>